<dbReference type="InterPro" id="IPR003594">
    <property type="entry name" value="HATPase_dom"/>
</dbReference>
<dbReference type="STRING" id="1798228.SAMN05216574_11545"/>
<feature type="transmembrane region" description="Helical" evidence="11">
    <location>
        <begin position="166"/>
        <end position="188"/>
    </location>
</feature>
<dbReference type="GO" id="GO:0005886">
    <property type="term" value="C:plasma membrane"/>
    <property type="evidence" value="ECO:0007669"/>
    <property type="project" value="UniProtKB-SubCell"/>
</dbReference>
<protein>
    <recommendedName>
        <fullName evidence="3">histidine kinase</fullName>
        <ecNumber evidence="3">2.7.13.3</ecNumber>
    </recommendedName>
</protein>
<keyword evidence="7 14" id="KW-0418">Kinase</keyword>
<dbReference type="Gene3D" id="6.10.340.10">
    <property type="match status" value="1"/>
</dbReference>
<evidence type="ECO:0000313" key="14">
    <source>
        <dbReference type="EMBL" id="SFF50038.1"/>
    </source>
</evidence>
<dbReference type="InterPro" id="IPR004358">
    <property type="entry name" value="Sig_transdc_His_kin-like_C"/>
</dbReference>
<dbReference type="Proteomes" id="UP000198589">
    <property type="component" value="Unassembled WGS sequence"/>
</dbReference>
<dbReference type="AlphaFoldDB" id="A0A1I2J7N2"/>
<dbReference type="Pfam" id="PF02518">
    <property type="entry name" value="HATPase_c"/>
    <property type="match status" value="1"/>
</dbReference>
<comment type="catalytic activity">
    <reaction evidence="1">
        <text>ATP + protein L-histidine = ADP + protein N-phospho-L-histidine.</text>
        <dbReference type="EC" id="2.7.13.3"/>
    </reaction>
</comment>
<dbReference type="InterPro" id="IPR036097">
    <property type="entry name" value="HisK_dim/P_sf"/>
</dbReference>
<feature type="transmembrane region" description="Helical" evidence="11">
    <location>
        <begin position="20"/>
        <end position="42"/>
    </location>
</feature>
<proteinExistence type="predicted"/>
<dbReference type="EC" id="2.7.13.3" evidence="3"/>
<keyword evidence="9" id="KW-0902">Two-component regulatory system</keyword>
<keyword evidence="8 11" id="KW-1133">Transmembrane helix</keyword>
<evidence type="ECO:0000259" key="13">
    <source>
        <dbReference type="PROSITE" id="PS50885"/>
    </source>
</evidence>
<evidence type="ECO:0000256" key="1">
    <source>
        <dbReference type="ARBA" id="ARBA00000085"/>
    </source>
</evidence>
<feature type="domain" description="HAMP" evidence="13">
    <location>
        <begin position="190"/>
        <end position="242"/>
    </location>
</feature>
<dbReference type="InterPro" id="IPR036890">
    <property type="entry name" value="HATPase_C_sf"/>
</dbReference>
<dbReference type="SUPFAM" id="SSF47384">
    <property type="entry name" value="Homodimeric domain of signal transducing histidine kinase"/>
    <property type="match status" value="1"/>
</dbReference>
<evidence type="ECO:0000256" key="2">
    <source>
        <dbReference type="ARBA" id="ARBA00004236"/>
    </source>
</evidence>
<dbReference type="PROSITE" id="PS50885">
    <property type="entry name" value="HAMP"/>
    <property type="match status" value="1"/>
</dbReference>
<evidence type="ECO:0000256" key="7">
    <source>
        <dbReference type="ARBA" id="ARBA00022777"/>
    </source>
</evidence>
<dbReference type="Gene3D" id="3.30.565.10">
    <property type="entry name" value="Histidine kinase-like ATPase, C-terminal domain"/>
    <property type="match status" value="1"/>
</dbReference>
<dbReference type="CDD" id="cd00082">
    <property type="entry name" value="HisKA"/>
    <property type="match status" value="1"/>
</dbReference>
<dbReference type="InterPro" id="IPR005467">
    <property type="entry name" value="His_kinase_dom"/>
</dbReference>
<evidence type="ECO:0000256" key="8">
    <source>
        <dbReference type="ARBA" id="ARBA00022989"/>
    </source>
</evidence>
<feature type="domain" description="Histidine kinase" evidence="12">
    <location>
        <begin position="250"/>
        <end position="461"/>
    </location>
</feature>
<reference evidence="15" key="1">
    <citation type="submission" date="2016-10" db="EMBL/GenBank/DDBJ databases">
        <authorList>
            <person name="Varghese N."/>
            <person name="Submissions S."/>
        </authorList>
    </citation>
    <scope>NUCLEOTIDE SEQUENCE [LARGE SCALE GENOMIC DNA]</scope>
    <source>
        <strain evidence="15">DSM 46838</strain>
    </source>
</reference>
<evidence type="ECO:0000256" key="3">
    <source>
        <dbReference type="ARBA" id="ARBA00012438"/>
    </source>
</evidence>
<evidence type="ECO:0000313" key="15">
    <source>
        <dbReference type="Proteomes" id="UP000198589"/>
    </source>
</evidence>
<keyword evidence="10 11" id="KW-0472">Membrane</keyword>
<evidence type="ECO:0000256" key="9">
    <source>
        <dbReference type="ARBA" id="ARBA00023012"/>
    </source>
</evidence>
<dbReference type="SUPFAM" id="SSF158472">
    <property type="entry name" value="HAMP domain-like"/>
    <property type="match status" value="1"/>
</dbReference>
<keyword evidence="15" id="KW-1185">Reference proteome</keyword>
<dbReference type="SUPFAM" id="SSF55874">
    <property type="entry name" value="ATPase domain of HSP90 chaperone/DNA topoisomerase II/histidine kinase"/>
    <property type="match status" value="1"/>
</dbReference>
<comment type="subcellular location">
    <subcellularLocation>
        <location evidence="2">Cell membrane</location>
    </subcellularLocation>
</comment>
<dbReference type="PANTHER" id="PTHR45436">
    <property type="entry name" value="SENSOR HISTIDINE KINASE YKOH"/>
    <property type="match status" value="1"/>
</dbReference>
<evidence type="ECO:0000256" key="5">
    <source>
        <dbReference type="ARBA" id="ARBA00022679"/>
    </source>
</evidence>
<keyword evidence="6 11" id="KW-0812">Transmembrane</keyword>
<sequence length="462" mass="48482">MSTALRGFALRGSGLRARIVLGYAAGTLLVSVVLVGVTFLLARSYLLDQREASLTRQAFADANVLDSRLATPGREVGDVLSELVPSGGADVVLRTSDAWYSSSLDVGARDVPDDLRELLRTEPAASVVIESSDGPRLVVGLTLPNADVEFYEVAPLTELGQVLRTLAAVLAAGALAATAAGAAFGVWASRRAVQPLEQVAGAATRIAGGELTTRLPVTDDPDLVGIVASFNSMVDALAARIERDARFVGDVSHELRSPLTTLVTSVEVLGGRREELSPRGREALALVEGELARFRRTLDDLLQLARLDGTEMSGTAQRVSLTALVREVVADSGRPEELLEGADDADTTIQGDKTSLERAVRNLLDNADRHAGGARAVCVERQDGAVLVIVDDAGPGVSPEDRERIFERFARGPRAARKSLPGAGLGLAIVAETAARHGGAAWCSEAPGGGARFTLSFPAADR</sequence>
<evidence type="ECO:0000256" key="11">
    <source>
        <dbReference type="SAM" id="Phobius"/>
    </source>
</evidence>
<dbReference type="CDD" id="cd06225">
    <property type="entry name" value="HAMP"/>
    <property type="match status" value="1"/>
</dbReference>
<organism evidence="14 15">
    <name type="scientific">Blastococcus tunisiensis</name>
    <dbReference type="NCBI Taxonomy" id="1798228"/>
    <lineage>
        <taxon>Bacteria</taxon>
        <taxon>Bacillati</taxon>
        <taxon>Actinomycetota</taxon>
        <taxon>Actinomycetes</taxon>
        <taxon>Geodermatophilales</taxon>
        <taxon>Geodermatophilaceae</taxon>
        <taxon>Blastococcus</taxon>
    </lineage>
</organism>
<dbReference type="SMART" id="SM00304">
    <property type="entry name" value="HAMP"/>
    <property type="match status" value="1"/>
</dbReference>
<dbReference type="PANTHER" id="PTHR45436:SF5">
    <property type="entry name" value="SENSOR HISTIDINE KINASE TRCS"/>
    <property type="match status" value="1"/>
</dbReference>
<dbReference type="SMART" id="SM00388">
    <property type="entry name" value="HisKA"/>
    <property type="match status" value="1"/>
</dbReference>
<dbReference type="PROSITE" id="PS50109">
    <property type="entry name" value="HIS_KIN"/>
    <property type="match status" value="1"/>
</dbReference>
<accession>A0A1I2J7N2</accession>
<keyword evidence="4" id="KW-0597">Phosphoprotein</keyword>
<dbReference type="Gene3D" id="1.10.287.130">
    <property type="match status" value="1"/>
</dbReference>
<evidence type="ECO:0000256" key="6">
    <source>
        <dbReference type="ARBA" id="ARBA00022692"/>
    </source>
</evidence>
<dbReference type="InterPro" id="IPR003661">
    <property type="entry name" value="HisK_dim/P_dom"/>
</dbReference>
<keyword evidence="5" id="KW-0808">Transferase</keyword>
<dbReference type="EMBL" id="FOND01000015">
    <property type="protein sequence ID" value="SFF50038.1"/>
    <property type="molecule type" value="Genomic_DNA"/>
</dbReference>
<dbReference type="RefSeq" id="WP_092201674.1">
    <property type="nucleotide sequence ID" value="NZ_FOND01000015.1"/>
</dbReference>
<dbReference type="Pfam" id="PF00512">
    <property type="entry name" value="HisKA"/>
    <property type="match status" value="1"/>
</dbReference>
<evidence type="ECO:0000256" key="4">
    <source>
        <dbReference type="ARBA" id="ARBA00022553"/>
    </source>
</evidence>
<dbReference type="SMART" id="SM00387">
    <property type="entry name" value="HATPase_c"/>
    <property type="match status" value="1"/>
</dbReference>
<dbReference type="InterPro" id="IPR050428">
    <property type="entry name" value="TCS_sensor_his_kinase"/>
</dbReference>
<name>A0A1I2J7N2_9ACTN</name>
<evidence type="ECO:0000259" key="12">
    <source>
        <dbReference type="PROSITE" id="PS50109"/>
    </source>
</evidence>
<evidence type="ECO:0000256" key="10">
    <source>
        <dbReference type="ARBA" id="ARBA00023136"/>
    </source>
</evidence>
<dbReference type="GO" id="GO:0000155">
    <property type="term" value="F:phosphorelay sensor kinase activity"/>
    <property type="evidence" value="ECO:0007669"/>
    <property type="project" value="InterPro"/>
</dbReference>
<dbReference type="InterPro" id="IPR003660">
    <property type="entry name" value="HAMP_dom"/>
</dbReference>
<dbReference type="OrthoDB" id="5242752at2"/>
<gene>
    <name evidence="14" type="ORF">SAMN05216574_11545</name>
</gene>
<dbReference type="CDD" id="cd00075">
    <property type="entry name" value="HATPase"/>
    <property type="match status" value="1"/>
</dbReference>
<dbReference type="Pfam" id="PF00672">
    <property type="entry name" value="HAMP"/>
    <property type="match status" value="1"/>
</dbReference>
<dbReference type="PRINTS" id="PR00344">
    <property type="entry name" value="BCTRLSENSOR"/>
</dbReference>